<name>A0ABV0J5T5_9CYAN</name>
<evidence type="ECO:0000313" key="4">
    <source>
        <dbReference type="Proteomes" id="UP001464891"/>
    </source>
</evidence>
<proteinExistence type="predicted"/>
<feature type="transmembrane region" description="Helical" evidence="2">
    <location>
        <begin position="166"/>
        <end position="187"/>
    </location>
</feature>
<keyword evidence="2" id="KW-0812">Transmembrane</keyword>
<feature type="transmembrane region" description="Helical" evidence="2">
    <location>
        <begin position="241"/>
        <end position="258"/>
    </location>
</feature>
<organism evidence="3 4">
    <name type="scientific">Trichocoleus desertorum GB2-A4</name>
    <dbReference type="NCBI Taxonomy" id="2933944"/>
    <lineage>
        <taxon>Bacteria</taxon>
        <taxon>Bacillati</taxon>
        <taxon>Cyanobacteriota</taxon>
        <taxon>Cyanophyceae</taxon>
        <taxon>Leptolyngbyales</taxon>
        <taxon>Trichocoleusaceae</taxon>
        <taxon>Trichocoleus</taxon>
    </lineage>
</organism>
<dbReference type="PANTHER" id="PTHR30221">
    <property type="entry name" value="SMALL-CONDUCTANCE MECHANOSENSITIVE CHANNEL"/>
    <property type="match status" value="1"/>
</dbReference>
<accession>A0ABV0J5T5</accession>
<dbReference type="InterPro" id="IPR045275">
    <property type="entry name" value="MscS_archaea/bacteria_type"/>
</dbReference>
<keyword evidence="2" id="KW-1133">Transmembrane helix</keyword>
<feature type="transmembrane region" description="Helical" evidence="2">
    <location>
        <begin position="270"/>
        <end position="295"/>
    </location>
</feature>
<feature type="transmembrane region" description="Helical" evidence="2">
    <location>
        <begin position="556"/>
        <end position="576"/>
    </location>
</feature>
<dbReference type="Gene3D" id="1.10.287.1260">
    <property type="match status" value="2"/>
</dbReference>
<dbReference type="Proteomes" id="UP001464891">
    <property type="component" value="Unassembled WGS sequence"/>
</dbReference>
<dbReference type="PANTHER" id="PTHR30221:SF1">
    <property type="entry name" value="SMALL-CONDUCTANCE MECHANOSENSITIVE CHANNEL"/>
    <property type="match status" value="1"/>
</dbReference>
<feature type="transmembrane region" description="Helical" evidence="2">
    <location>
        <begin position="126"/>
        <end position="145"/>
    </location>
</feature>
<dbReference type="InterPro" id="IPR008910">
    <property type="entry name" value="MSC_TM_helix"/>
</dbReference>
<feature type="transmembrane region" description="Helical" evidence="2">
    <location>
        <begin position="331"/>
        <end position="355"/>
    </location>
</feature>
<evidence type="ECO:0000313" key="3">
    <source>
        <dbReference type="EMBL" id="MEP0816500.1"/>
    </source>
</evidence>
<dbReference type="EMBL" id="JAMPKM010000002">
    <property type="protein sequence ID" value="MEP0816500.1"/>
    <property type="molecule type" value="Genomic_DNA"/>
</dbReference>
<comment type="caution">
    <text evidence="3">The sequence shown here is derived from an EMBL/GenBank/DDBJ whole genome shotgun (WGS) entry which is preliminary data.</text>
</comment>
<feature type="transmembrane region" description="Helical" evidence="2">
    <location>
        <begin position="455"/>
        <end position="476"/>
    </location>
</feature>
<protein>
    <submittedName>
        <fullName evidence="3">Mechanosensitive ion channel</fullName>
    </submittedName>
</protein>
<dbReference type="NCBIfam" id="NF033912">
    <property type="entry name" value="msc"/>
    <property type="match status" value="1"/>
</dbReference>
<dbReference type="RefSeq" id="WP_190433888.1">
    <property type="nucleotide sequence ID" value="NZ_JAMPKM010000002.1"/>
</dbReference>
<evidence type="ECO:0000256" key="2">
    <source>
        <dbReference type="SAM" id="Phobius"/>
    </source>
</evidence>
<feature type="transmembrane region" description="Helical" evidence="2">
    <location>
        <begin position="482"/>
        <end position="509"/>
    </location>
</feature>
<keyword evidence="4" id="KW-1185">Reference proteome</keyword>
<feature type="transmembrane region" description="Helical" evidence="2">
    <location>
        <begin position="398"/>
        <end position="416"/>
    </location>
</feature>
<sequence length="596" mass="62814">MIRTWQEFTQIVNTSVPIPQLNLLLAQAPATSPPATTTAPQAGPGAYPTGADSFLQGIGLSLGTSIPALIKALLILVVGLLIAALVAAVVRGLLNRTDIDNKLAARVIRHQPGARPPNVEKWVGDAVFWLIVVFTVVAFLQALNLTAVSQPLNTFLDQILRFLPKLAGAGILLAIAWALATVVKLIVTQGLHAFGLDQRLGEQINEPPANPDAPDAPGATRPIAPPPSDPPFSLSETIGNALYWFIFLLFLPAILNTLELQGTLQPVQQLLNEILAILPNILAAVLIGAAGWLIAQVVRRIVTNLLAAAGTDRIGTRFGLRGTTGTGGQSLSWIIGTIVYVLILIPTAIAALNALRIDAISQPAISMLTQILNAIPQIFTAALILAIAYVIGKFVADLVTNILTSLGFNNIFYWLGLQPTPYSAPPVRPTDESPVIQELGQVSPSTPRTRTPSEVIGIVTLVGILLFATVAATNVLNFAGLTLIVTGLLVVFGRILSGLVVFAIGLYLANLAFNLIASSGNAQARVLAQTARIAIIAFISAMALQQMGIAPNIVNLAFGLLLGAVAVAIALAFGLGGRDIAAQQTREWLDSFKSKR</sequence>
<keyword evidence="2" id="KW-0472">Membrane</keyword>
<feature type="region of interest" description="Disordered" evidence="1">
    <location>
        <begin position="204"/>
        <end position="227"/>
    </location>
</feature>
<feature type="transmembrane region" description="Helical" evidence="2">
    <location>
        <begin position="530"/>
        <end position="550"/>
    </location>
</feature>
<gene>
    <name evidence="3" type="ORF">NC998_05270</name>
</gene>
<dbReference type="Pfam" id="PF05552">
    <property type="entry name" value="MS_channel_1st_1"/>
    <property type="match status" value="4"/>
</dbReference>
<evidence type="ECO:0000256" key="1">
    <source>
        <dbReference type="SAM" id="MobiDB-lite"/>
    </source>
</evidence>
<feature type="transmembrane region" description="Helical" evidence="2">
    <location>
        <begin position="72"/>
        <end position="94"/>
    </location>
</feature>
<reference evidence="3 4" key="1">
    <citation type="submission" date="2022-04" db="EMBL/GenBank/DDBJ databases">
        <title>Positive selection, recombination, and allopatry shape intraspecific diversity of widespread and dominant cyanobacteria.</title>
        <authorList>
            <person name="Wei J."/>
            <person name="Shu W."/>
            <person name="Hu C."/>
        </authorList>
    </citation>
    <scope>NUCLEOTIDE SEQUENCE [LARGE SCALE GENOMIC DNA]</scope>
    <source>
        <strain evidence="3 4">GB2-A4</strain>
    </source>
</reference>
<feature type="transmembrane region" description="Helical" evidence="2">
    <location>
        <begin position="367"/>
        <end position="392"/>
    </location>
</feature>